<evidence type="ECO:0000256" key="1">
    <source>
        <dbReference type="SAM" id="SignalP"/>
    </source>
</evidence>
<evidence type="ECO:0000313" key="3">
    <source>
        <dbReference type="Proteomes" id="UP001301442"/>
    </source>
</evidence>
<feature type="chain" id="PRO_5045741461" evidence="1">
    <location>
        <begin position="28"/>
        <end position="1013"/>
    </location>
</feature>
<feature type="signal peptide" evidence="1">
    <location>
        <begin position="1"/>
        <end position="27"/>
    </location>
</feature>
<dbReference type="EMBL" id="CP136600">
    <property type="protein sequence ID" value="WOH38127.1"/>
    <property type="molecule type" value="Genomic_DNA"/>
</dbReference>
<protein>
    <submittedName>
        <fullName evidence="2">Uncharacterized protein</fullName>
    </submittedName>
</protein>
<proteinExistence type="predicted"/>
<keyword evidence="3" id="KW-1185">Reference proteome</keyword>
<dbReference type="RefSeq" id="WP_348396900.1">
    <property type="nucleotide sequence ID" value="NZ_CP136600.1"/>
</dbReference>
<dbReference type="Proteomes" id="UP001301442">
    <property type="component" value="Chromosome"/>
</dbReference>
<dbReference type="InterPro" id="IPR015919">
    <property type="entry name" value="Cadherin-like_sf"/>
</dbReference>
<gene>
    <name evidence="2" type="ORF">RI844_02515</name>
</gene>
<organism evidence="2 3">
    <name type="scientific">Thalassotalea fonticola</name>
    <dbReference type="NCBI Taxonomy" id="3065649"/>
    <lineage>
        <taxon>Bacteria</taxon>
        <taxon>Pseudomonadati</taxon>
        <taxon>Pseudomonadota</taxon>
        <taxon>Gammaproteobacteria</taxon>
        <taxon>Alteromonadales</taxon>
        <taxon>Colwelliaceae</taxon>
        <taxon>Thalassotalea</taxon>
    </lineage>
</organism>
<name>A0ABZ0GQA6_9GAMM</name>
<evidence type="ECO:0000313" key="2">
    <source>
        <dbReference type="EMBL" id="WOH38127.1"/>
    </source>
</evidence>
<dbReference type="SUPFAM" id="SSF49313">
    <property type="entry name" value="Cadherin-like"/>
    <property type="match status" value="1"/>
</dbReference>
<keyword evidence="1" id="KW-0732">Signal</keyword>
<reference evidence="2 3" key="1">
    <citation type="submission" date="2023-09" db="EMBL/GenBank/DDBJ databases">
        <authorList>
            <person name="Qi X."/>
        </authorList>
    </citation>
    <scope>NUCLEOTIDE SEQUENCE [LARGE SCALE GENOMIC DNA]</scope>
    <source>
        <strain evidence="2 3">S1-1</strain>
    </source>
</reference>
<sequence length="1013" mass="109750">MNAHLFNKTTKIATVLFLVSQLGLATAAEPVFLNNAVQLEDLVPVGKHINAEIEDGLGAPSIAAAIQQAMVIDSNNTVYSAYMDKADNKAYVTKLVNNQWLAASPVDVDGDAETVGDVSEQEMTAKEQTAQLFLKNRSLGLAISSNDEPHIAYPTVDGQIMVKKLVLDVNGDATSWESLPSISATGVQYLRLALDSKNAPYVLYGSSVNNLAQLTLVKLEGDSWVVQGNSGDQARETTKVMVQNNVIEAGFALADDVPYIAFDSNQAGLTKNQLYVQKLQNDAWVTVGSRNIHKDVGNIRAVEMTVSNDNVPYVLTESFSHRMAVVKFTGETLEDDWTSIGRGINQNFQTQSFSSIPVDIQIKVDASGTPYIVYQDINSRPESRIRVLRLQPALVDGVLQDIWQEMDISAASLTSADTTTHSHRYNNVVFDKYARPYVVYQDGGTGHDSKSRVLRASVANNSAAMTFSVLENTRFAGQFDLETAELGNVFDDITLSLSGRDKDAFDSAALTQGQLLLKAEAGAQFTVPSYALNVTATNSLNETSGEIPVIVNFIPSEDEDVINARPFAFEVFQCATPCDLTLNEGEEIFFEAIKSKISHFELSGELPEGAKFNLEDPSVGFTGNTSYKSAGVYPITITAFPVDSESDQAPIELSLVIIVENVAMAVEVADYSIIQNEMVDYINAPTVDAAVESFSITGKPGWVGDEGFNGLNGELKGTPSFEDAGEYTGIVSAHGFDGELIEYPFSIIVEQVNLELRDEAEQYLPVAENGPHFENVLFEYAPDVTAAKYFTISGKPGWAVFSPVLGDVTGKPDYTDSGEYSFTITAFGFDNEEPQVTTVNLTVTHTNAPPTIAAVPSLTTIVDIPTMTSDYGTPVSIDVMPYISDVDSAEYGDVARLVRDADAEQLEEGVLPYSHDGSGILEQVANGFIYTPKLGDPEIVTVTFHATDDSTKAVKVNGVIEDKLVITSQSFGIKVQVVKKEYFEQSSSGGSWGWLLFGLISILFGARAAKRNS</sequence>
<accession>A0ABZ0GQA6</accession>